<feature type="domain" description="Thymidylate kinase-like" evidence="13">
    <location>
        <begin position="10"/>
        <end position="196"/>
    </location>
</feature>
<dbReference type="GO" id="GO:0006227">
    <property type="term" value="P:dUDP biosynthetic process"/>
    <property type="evidence" value="ECO:0007669"/>
    <property type="project" value="TreeGrafter"/>
</dbReference>
<evidence type="ECO:0000313" key="15">
    <source>
        <dbReference type="Proteomes" id="UP000823631"/>
    </source>
</evidence>
<dbReference type="GO" id="GO:0004798">
    <property type="term" value="F:dTMP kinase activity"/>
    <property type="evidence" value="ECO:0007669"/>
    <property type="project" value="UniProtKB-UniRule"/>
</dbReference>
<keyword evidence="6 12" id="KW-0547">Nucleotide-binding</keyword>
<dbReference type="Pfam" id="PF02223">
    <property type="entry name" value="Thymidylate_kin"/>
    <property type="match status" value="1"/>
</dbReference>
<keyword evidence="7 12" id="KW-0418">Kinase</keyword>
<evidence type="ECO:0000256" key="5">
    <source>
        <dbReference type="ARBA" id="ARBA00022727"/>
    </source>
</evidence>
<evidence type="ECO:0000256" key="11">
    <source>
        <dbReference type="ARBA" id="ARBA00057735"/>
    </source>
</evidence>
<dbReference type="CDD" id="cd01672">
    <property type="entry name" value="TMPK"/>
    <property type="match status" value="1"/>
</dbReference>
<evidence type="ECO:0000256" key="10">
    <source>
        <dbReference type="ARBA" id="ARBA00048743"/>
    </source>
</evidence>
<evidence type="ECO:0000256" key="7">
    <source>
        <dbReference type="ARBA" id="ARBA00022777"/>
    </source>
</evidence>
<keyword evidence="5 12" id="KW-0545">Nucleotide biosynthesis</keyword>
<comment type="function">
    <text evidence="11 12">Phosphorylation of dTMP to form dTDP in both de novo and salvage pathways of dTTP synthesis.</text>
</comment>
<feature type="binding site" evidence="12">
    <location>
        <begin position="12"/>
        <end position="19"/>
    </location>
    <ligand>
        <name>ATP</name>
        <dbReference type="ChEBI" id="CHEBI:30616"/>
    </ligand>
</feature>
<evidence type="ECO:0000256" key="3">
    <source>
        <dbReference type="ARBA" id="ARBA00017144"/>
    </source>
</evidence>
<protein>
    <recommendedName>
        <fullName evidence="3 12">Thymidylate kinase</fullName>
        <ecNumber evidence="2 12">2.7.4.9</ecNumber>
    </recommendedName>
    <alternativeName>
        <fullName evidence="9 12">dTMP kinase</fullName>
    </alternativeName>
</protein>
<comment type="caution">
    <text evidence="14">The sequence shown here is derived from an EMBL/GenBank/DDBJ whole genome shotgun (WGS) entry which is preliminary data.</text>
</comment>
<gene>
    <name evidence="12" type="primary">tmk</name>
    <name evidence="14" type="ORF">IAB19_00600</name>
</gene>
<dbReference type="SUPFAM" id="SSF52540">
    <property type="entry name" value="P-loop containing nucleoside triphosphate hydrolases"/>
    <property type="match status" value="1"/>
</dbReference>
<evidence type="ECO:0000256" key="12">
    <source>
        <dbReference type="HAMAP-Rule" id="MF_00165"/>
    </source>
</evidence>
<dbReference type="GO" id="GO:0006233">
    <property type="term" value="P:dTDP biosynthetic process"/>
    <property type="evidence" value="ECO:0007669"/>
    <property type="project" value="InterPro"/>
</dbReference>
<sequence>MEKKGLFITFEGTEGAGKSTALVSVSDYLKEQGYKVLCLREPGGTQLGEEIRGILKNPERSEPMCALSELLLLYAARAQLVHCRIKPALLQGCIVLCDRHDLSSLAYQGGGRGLDPAVITKVREAVLGDFVPDLTLLLDVPAELGMQRAHKRGGTDRFEQERIEFFERVCSAYREAAKVLPYVKVIDGTKTEAEVSAAAEAEIAKLLQARGMLKEGAE</sequence>
<evidence type="ECO:0000256" key="1">
    <source>
        <dbReference type="ARBA" id="ARBA00009776"/>
    </source>
</evidence>
<dbReference type="EMBL" id="JADINH010000007">
    <property type="protein sequence ID" value="MBO8414869.1"/>
    <property type="molecule type" value="Genomic_DNA"/>
</dbReference>
<dbReference type="Gene3D" id="3.40.50.300">
    <property type="entry name" value="P-loop containing nucleotide triphosphate hydrolases"/>
    <property type="match status" value="1"/>
</dbReference>
<dbReference type="Proteomes" id="UP000823631">
    <property type="component" value="Unassembled WGS sequence"/>
</dbReference>
<evidence type="ECO:0000256" key="2">
    <source>
        <dbReference type="ARBA" id="ARBA00012980"/>
    </source>
</evidence>
<keyword evidence="8 12" id="KW-0067">ATP-binding</keyword>
<dbReference type="InterPro" id="IPR018095">
    <property type="entry name" value="Thymidylate_kin_CS"/>
</dbReference>
<dbReference type="NCBIfam" id="TIGR00041">
    <property type="entry name" value="DTMP_kinase"/>
    <property type="match status" value="1"/>
</dbReference>
<dbReference type="HAMAP" id="MF_00165">
    <property type="entry name" value="Thymidylate_kinase"/>
    <property type="match status" value="1"/>
</dbReference>
<reference evidence="14" key="2">
    <citation type="journal article" date="2021" name="PeerJ">
        <title>Extensive microbial diversity within the chicken gut microbiome revealed by metagenomics and culture.</title>
        <authorList>
            <person name="Gilroy R."/>
            <person name="Ravi A."/>
            <person name="Getino M."/>
            <person name="Pursley I."/>
            <person name="Horton D.L."/>
            <person name="Alikhan N.F."/>
            <person name="Baker D."/>
            <person name="Gharbi K."/>
            <person name="Hall N."/>
            <person name="Watson M."/>
            <person name="Adriaenssens E.M."/>
            <person name="Foster-Nyarko E."/>
            <person name="Jarju S."/>
            <person name="Secka A."/>
            <person name="Antonio M."/>
            <person name="Oren A."/>
            <person name="Chaudhuri R.R."/>
            <person name="La Ragione R."/>
            <person name="Hildebrand F."/>
            <person name="Pallen M.J."/>
        </authorList>
    </citation>
    <scope>NUCLEOTIDE SEQUENCE</scope>
    <source>
        <strain evidence="14">17213</strain>
    </source>
</reference>
<evidence type="ECO:0000256" key="8">
    <source>
        <dbReference type="ARBA" id="ARBA00022840"/>
    </source>
</evidence>
<evidence type="ECO:0000256" key="9">
    <source>
        <dbReference type="ARBA" id="ARBA00029962"/>
    </source>
</evidence>
<dbReference type="InterPro" id="IPR039430">
    <property type="entry name" value="Thymidylate_kin-like_dom"/>
</dbReference>
<accession>A0A9D9DAK8</accession>
<evidence type="ECO:0000256" key="4">
    <source>
        <dbReference type="ARBA" id="ARBA00022679"/>
    </source>
</evidence>
<dbReference type="AlphaFoldDB" id="A0A9D9DAK8"/>
<comment type="similarity">
    <text evidence="1 12">Belongs to the thymidylate kinase family.</text>
</comment>
<name>A0A9D9DAK8_9GAMM</name>
<dbReference type="InterPro" id="IPR018094">
    <property type="entry name" value="Thymidylate_kinase"/>
</dbReference>
<dbReference type="GO" id="GO:0006235">
    <property type="term" value="P:dTTP biosynthetic process"/>
    <property type="evidence" value="ECO:0007669"/>
    <property type="project" value="UniProtKB-UniRule"/>
</dbReference>
<dbReference type="InterPro" id="IPR027417">
    <property type="entry name" value="P-loop_NTPase"/>
</dbReference>
<reference evidence="14" key="1">
    <citation type="submission" date="2020-10" db="EMBL/GenBank/DDBJ databases">
        <authorList>
            <person name="Gilroy R."/>
        </authorList>
    </citation>
    <scope>NUCLEOTIDE SEQUENCE</scope>
    <source>
        <strain evidence="14">17213</strain>
    </source>
</reference>
<organism evidence="14 15">
    <name type="scientific">Candidatus Avisuccinivibrio stercorigallinarum</name>
    <dbReference type="NCBI Taxonomy" id="2840704"/>
    <lineage>
        <taxon>Bacteria</taxon>
        <taxon>Pseudomonadati</taxon>
        <taxon>Pseudomonadota</taxon>
        <taxon>Gammaproteobacteria</taxon>
        <taxon>Aeromonadales</taxon>
        <taxon>Succinivibrionaceae</taxon>
        <taxon>Succinivibrionaceae incertae sedis</taxon>
        <taxon>Candidatus Avisuccinivibrio</taxon>
    </lineage>
</organism>
<keyword evidence="4 12" id="KW-0808">Transferase</keyword>
<evidence type="ECO:0000256" key="6">
    <source>
        <dbReference type="ARBA" id="ARBA00022741"/>
    </source>
</evidence>
<evidence type="ECO:0000313" key="14">
    <source>
        <dbReference type="EMBL" id="MBO8414869.1"/>
    </source>
</evidence>
<proteinExistence type="inferred from homology"/>
<comment type="catalytic activity">
    <reaction evidence="10 12">
        <text>dTMP + ATP = dTDP + ADP</text>
        <dbReference type="Rhea" id="RHEA:13517"/>
        <dbReference type="ChEBI" id="CHEBI:30616"/>
        <dbReference type="ChEBI" id="CHEBI:58369"/>
        <dbReference type="ChEBI" id="CHEBI:63528"/>
        <dbReference type="ChEBI" id="CHEBI:456216"/>
        <dbReference type="EC" id="2.7.4.9"/>
    </reaction>
</comment>
<dbReference type="GO" id="GO:0005524">
    <property type="term" value="F:ATP binding"/>
    <property type="evidence" value="ECO:0007669"/>
    <property type="project" value="UniProtKB-UniRule"/>
</dbReference>
<dbReference type="EC" id="2.7.4.9" evidence="2 12"/>
<evidence type="ECO:0000259" key="13">
    <source>
        <dbReference type="Pfam" id="PF02223"/>
    </source>
</evidence>
<dbReference type="PANTHER" id="PTHR10344:SF4">
    <property type="entry name" value="UMP-CMP KINASE 2, MITOCHONDRIAL"/>
    <property type="match status" value="1"/>
</dbReference>
<dbReference type="PROSITE" id="PS01331">
    <property type="entry name" value="THYMIDYLATE_KINASE"/>
    <property type="match status" value="1"/>
</dbReference>
<dbReference type="PANTHER" id="PTHR10344">
    <property type="entry name" value="THYMIDYLATE KINASE"/>
    <property type="match status" value="1"/>
</dbReference>
<dbReference type="GO" id="GO:0005829">
    <property type="term" value="C:cytosol"/>
    <property type="evidence" value="ECO:0007669"/>
    <property type="project" value="TreeGrafter"/>
</dbReference>
<dbReference type="FunFam" id="3.40.50.300:FF:000225">
    <property type="entry name" value="Thymidylate kinase"/>
    <property type="match status" value="1"/>
</dbReference>